<protein>
    <submittedName>
        <fullName evidence="1">Uncharacterized protein</fullName>
    </submittedName>
</protein>
<dbReference type="EMBL" id="CATQJL010000001">
    <property type="protein sequence ID" value="CAJ0591913.1"/>
    <property type="molecule type" value="Genomic_DNA"/>
</dbReference>
<dbReference type="AlphaFoldDB" id="A0AA36DSH7"/>
<sequence>MSSIGATEKRARLPITFAWTSHYTSSANQNPVDDLGEDRLRRSKASKFIFAHGFVELSGKFPALGKLFIDL</sequence>
<gene>
    <name evidence="1" type="ORF">CYNAS_LOCUS3896</name>
</gene>
<proteinExistence type="predicted"/>
<name>A0AA36DSH7_CYLNA</name>
<keyword evidence="2" id="KW-1185">Reference proteome</keyword>
<accession>A0AA36DSH7</accession>
<evidence type="ECO:0000313" key="1">
    <source>
        <dbReference type="EMBL" id="CAJ0591913.1"/>
    </source>
</evidence>
<evidence type="ECO:0000313" key="2">
    <source>
        <dbReference type="Proteomes" id="UP001176961"/>
    </source>
</evidence>
<organism evidence="1 2">
    <name type="scientific">Cylicocyclus nassatus</name>
    <name type="common">Nematode worm</name>
    <dbReference type="NCBI Taxonomy" id="53992"/>
    <lineage>
        <taxon>Eukaryota</taxon>
        <taxon>Metazoa</taxon>
        <taxon>Ecdysozoa</taxon>
        <taxon>Nematoda</taxon>
        <taxon>Chromadorea</taxon>
        <taxon>Rhabditida</taxon>
        <taxon>Rhabditina</taxon>
        <taxon>Rhabditomorpha</taxon>
        <taxon>Strongyloidea</taxon>
        <taxon>Strongylidae</taxon>
        <taxon>Cylicocyclus</taxon>
    </lineage>
</organism>
<comment type="caution">
    <text evidence="1">The sequence shown here is derived from an EMBL/GenBank/DDBJ whole genome shotgun (WGS) entry which is preliminary data.</text>
</comment>
<reference evidence="1" key="1">
    <citation type="submission" date="2023-07" db="EMBL/GenBank/DDBJ databases">
        <authorList>
            <consortium name="CYATHOMIX"/>
        </authorList>
    </citation>
    <scope>NUCLEOTIDE SEQUENCE</scope>
    <source>
        <strain evidence="1">N/A</strain>
    </source>
</reference>
<dbReference type="Proteomes" id="UP001176961">
    <property type="component" value="Unassembled WGS sequence"/>
</dbReference>